<dbReference type="InterPro" id="IPR016040">
    <property type="entry name" value="NAD(P)-bd_dom"/>
</dbReference>
<sequence length="331" mass="37587">MINKYKMLVTGALGFIGSNFVNFFASKYPETNIIILDKNDYCSSIQNINTINANVKIIIGNILDTELVTSILNDNAVNTIIHFAAQSHVDNSFCNSISFTENNILGTHLLLETTRVYHERTGNIKKFIHVSTDEVYGEVLDDSVRTETSILDPTNPYAASKAGAEFMAKSYYYSYKLPIIITRANNVYGINQYPEKVIPKFICQLLNGEKITLHGTGNSRRNFVHVDDVSTAYETILTNGKIGEIYNISAAEKHEYSMLELAQMLIELFDSAANCNDIITYVEDRKFNDVRYFTASDKLERIGWKPTKLDFRSNLAELINWYRAHKSRFGM</sequence>
<dbReference type="InterPro" id="IPR036291">
    <property type="entry name" value="NAD(P)-bd_dom_sf"/>
</dbReference>
<dbReference type="AlphaFoldDB" id="A0A6C0C935"/>
<accession>A0A6C0C935</accession>
<proteinExistence type="predicted"/>
<dbReference type="EMBL" id="MN739367">
    <property type="protein sequence ID" value="QHT01256.1"/>
    <property type="molecule type" value="Genomic_DNA"/>
</dbReference>
<dbReference type="PANTHER" id="PTHR43000">
    <property type="entry name" value="DTDP-D-GLUCOSE 4,6-DEHYDRATASE-RELATED"/>
    <property type="match status" value="1"/>
</dbReference>
<evidence type="ECO:0000259" key="1">
    <source>
        <dbReference type="Pfam" id="PF16363"/>
    </source>
</evidence>
<dbReference type="SUPFAM" id="SSF51735">
    <property type="entry name" value="NAD(P)-binding Rossmann-fold domains"/>
    <property type="match status" value="1"/>
</dbReference>
<dbReference type="GO" id="GO:0009225">
    <property type="term" value="P:nucleotide-sugar metabolic process"/>
    <property type="evidence" value="ECO:0007669"/>
    <property type="project" value="UniProtKB-ARBA"/>
</dbReference>
<evidence type="ECO:0000313" key="2">
    <source>
        <dbReference type="EMBL" id="QHT01256.1"/>
    </source>
</evidence>
<dbReference type="Gene3D" id="3.40.50.720">
    <property type="entry name" value="NAD(P)-binding Rossmann-like Domain"/>
    <property type="match status" value="1"/>
</dbReference>
<feature type="domain" description="NAD(P)-binding" evidence="1">
    <location>
        <begin position="8"/>
        <end position="307"/>
    </location>
</feature>
<reference evidence="2" key="1">
    <citation type="journal article" date="2020" name="Nature">
        <title>Giant virus diversity and host interactions through global metagenomics.</title>
        <authorList>
            <person name="Schulz F."/>
            <person name="Roux S."/>
            <person name="Paez-Espino D."/>
            <person name="Jungbluth S."/>
            <person name="Walsh D.A."/>
            <person name="Denef V.J."/>
            <person name="McMahon K.D."/>
            <person name="Konstantinidis K.T."/>
            <person name="Eloe-Fadrosh E.A."/>
            <person name="Kyrpides N.C."/>
            <person name="Woyke T."/>
        </authorList>
    </citation>
    <scope>NUCLEOTIDE SEQUENCE</scope>
    <source>
        <strain evidence="2">GVMAG-M-3300020192-26</strain>
    </source>
</reference>
<protein>
    <recommendedName>
        <fullName evidence="1">NAD(P)-binding domain-containing protein</fullName>
    </recommendedName>
</protein>
<dbReference type="FunFam" id="3.40.50.720:FF:000304">
    <property type="entry name" value="UDP-glucose 4,6-dehydratase"/>
    <property type="match status" value="1"/>
</dbReference>
<dbReference type="Pfam" id="PF16363">
    <property type="entry name" value="GDP_Man_Dehyd"/>
    <property type="match status" value="1"/>
</dbReference>
<name>A0A6C0C935_9ZZZZ</name>
<organism evidence="2">
    <name type="scientific">viral metagenome</name>
    <dbReference type="NCBI Taxonomy" id="1070528"/>
    <lineage>
        <taxon>unclassified sequences</taxon>
        <taxon>metagenomes</taxon>
        <taxon>organismal metagenomes</taxon>
    </lineage>
</organism>
<dbReference type="Gene3D" id="3.90.25.10">
    <property type="entry name" value="UDP-galactose 4-epimerase, domain 1"/>
    <property type="match status" value="1"/>
</dbReference>